<keyword evidence="4" id="KW-0472">Membrane</keyword>
<dbReference type="eggNOG" id="ENOG50344H5">
    <property type="taxonomic scope" value="Bacteria"/>
</dbReference>
<dbReference type="PROSITE" id="PS51257">
    <property type="entry name" value="PROKAR_LIPOPROTEIN"/>
    <property type="match status" value="1"/>
</dbReference>
<keyword evidence="5" id="KW-0564">Palmitate</keyword>
<dbReference type="RefSeq" id="WP_128641479.1">
    <property type="nucleotide sequence ID" value="NZ_CP008947.1"/>
</dbReference>
<evidence type="ECO:0000256" key="5">
    <source>
        <dbReference type="ARBA" id="ARBA00023139"/>
    </source>
</evidence>
<dbReference type="EMBL" id="CP008947">
    <property type="protein sequence ID" value="AII08950.1"/>
    <property type="molecule type" value="Genomic_DNA"/>
</dbReference>
<comment type="subcellular location">
    <subcellularLocation>
        <location evidence="1">Cell membrane</location>
        <topology evidence="1">Lipid-anchor</topology>
    </subcellularLocation>
</comment>
<dbReference type="Pfam" id="PF16708">
    <property type="entry name" value="LppA"/>
    <property type="match status" value="1"/>
</dbReference>
<reference evidence="7 8" key="1">
    <citation type="submission" date="2014-07" db="EMBL/GenBank/DDBJ databases">
        <title>Genome Sequence of Rhodococcus opacus Strain R7, a Biodegrader of Mono- and Polycyclic Aromatic Hydrocarbons.</title>
        <authorList>
            <person name="Di Gennaro P."/>
            <person name="Zampolli J."/>
            <person name="Presti I."/>
            <person name="Cappelletti M."/>
            <person name="D'Ursi P."/>
            <person name="Orro A."/>
            <person name="Mezzelani A."/>
            <person name="Milanesi L."/>
        </authorList>
    </citation>
    <scope>NUCLEOTIDE SEQUENCE [LARGE SCALE GENOMIC DNA]</scope>
    <source>
        <strain evidence="7 8">R7</strain>
    </source>
</reference>
<sequence>MTVRGEWAMKAVAVIGAAILTSGCGGVTDNPYNFSDEEIAAAAESLSGRPTLAVTERHVTDALVRMSEAVAAIAPDVRWRWHRERSQGGGCPGPYAYTEGLSVTTQVLLSDNPIGDADWPAVLAAARAIATDAGMDRLDVHADRPGRHDVTFAGGDGNRITFGTYRAAAIRGITGCRHP</sequence>
<gene>
    <name evidence="7" type="ORF">EP51_31710</name>
</gene>
<evidence type="ECO:0008006" key="9">
    <source>
        <dbReference type="Google" id="ProtNLM"/>
    </source>
</evidence>
<keyword evidence="6" id="KW-0449">Lipoprotein</keyword>
<evidence type="ECO:0000256" key="4">
    <source>
        <dbReference type="ARBA" id="ARBA00023136"/>
    </source>
</evidence>
<dbReference type="Gene3D" id="3.30.2030.20">
    <property type="match status" value="1"/>
</dbReference>
<dbReference type="AlphaFoldDB" id="A0A076ES95"/>
<evidence type="ECO:0000256" key="2">
    <source>
        <dbReference type="ARBA" id="ARBA00022475"/>
    </source>
</evidence>
<protein>
    <recommendedName>
        <fullName evidence="9">Lipoprotein LppV</fullName>
    </recommendedName>
</protein>
<organism evidence="7 8">
    <name type="scientific">Rhodococcus opacus</name>
    <name type="common">Nocardia opaca</name>
    <dbReference type="NCBI Taxonomy" id="37919"/>
    <lineage>
        <taxon>Bacteria</taxon>
        <taxon>Bacillati</taxon>
        <taxon>Actinomycetota</taxon>
        <taxon>Actinomycetes</taxon>
        <taxon>Mycobacteriales</taxon>
        <taxon>Nocardiaceae</taxon>
        <taxon>Rhodococcus</taxon>
    </lineage>
</organism>
<evidence type="ECO:0000313" key="8">
    <source>
        <dbReference type="Proteomes" id="UP000028488"/>
    </source>
</evidence>
<dbReference type="GO" id="GO:0005886">
    <property type="term" value="C:plasma membrane"/>
    <property type="evidence" value="ECO:0007669"/>
    <property type="project" value="UniProtKB-SubCell"/>
</dbReference>
<evidence type="ECO:0000256" key="1">
    <source>
        <dbReference type="ARBA" id="ARBA00004193"/>
    </source>
</evidence>
<dbReference type="InterPro" id="IPR032018">
    <property type="entry name" value="LppA/LppB/LprP"/>
</dbReference>
<keyword evidence="2" id="KW-1003">Cell membrane</keyword>
<keyword evidence="3" id="KW-0732">Signal</keyword>
<evidence type="ECO:0000256" key="6">
    <source>
        <dbReference type="ARBA" id="ARBA00023288"/>
    </source>
</evidence>
<evidence type="ECO:0000256" key="3">
    <source>
        <dbReference type="ARBA" id="ARBA00022729"/>
    </source>
</evidence>
<name>A0A076ES95_RHOOP</name>
<accession>A0A076ES95</accession>
<dbReference type="Proteomes" id="UP000028488">
    <property type="component" value="Chromosome"/>
</dbReference>
<evidence type="ECO:0000313" key="7">
    <source>
        <dbReference type="EMBL" id="AII08950.1"/>
    </source>
</evidence>
<proteinExistence type="predicted"/>